<proteinExistence type="predicted"/>
<organism evidence="1 2">
    <name type="scientific">Gordonia namibiensis NBRC 108229</name>
    <dbReference type="NCBI Taxonomy" id="1208314"/>
    <lineage>
        <taxon>Bacteria</taxon>
        <taxon>Bacillati</taxon>
        <taxon>Actinomycetota</taxon>
        <taxon>Actinomycetes</taxon>
        <taxon>Mycobacteriales</taxon>
        <taxon>Gordoniaceae</taxon>
        <taxon>Gordonia</taxon>
    </lineage>
</organism>
<name>K6X818_9ACTN</name>
<dbReference type="RefSeq" id="WP_006866736.1">
    <property type="nucleotide sequence ID" value="NZ_BAHE01000016.1"/>
</dbReference>
<evidence type="ECO:0000313" key="1">
    <source>
        <dbReference type="EMBL" id="GAC00533.1"/>
    </source>
</evidence>
<dbReference type="AlphaFoldDB" id="K6X818"/>
<keyword evidence="2" id="KW-1185">Reference proteome</keyword>
<dbReference type="EMBL" id="BAHE01000016">
    <property type="protein sequence ID" value="GAC00533.1"/>
    <property type="molecule type" value="Genomic_DNA"/>
</dbReference>
<sequence>MLTTTDALALADATVDGYIEERRVEPPADPADRRALARALVIRLLNTATALEHVHQRDAERRPRRRRPLLPEFAAREWICSYLDWLQPAEKLGANWLINVAKAARTCSRKETARYRPTLTVTRCTDDFILRAALDQLATDTQLADELITLCPHLVAKLLRVRAAV</sequence>
<gene>
    <name evidence="1" type="ORF">GONAM_16_00320</name>
</gene>
<dbReference type="Proteomes" id="UP000035058">
    <property type="component" value="Unassembled WGS sequence"/>
</dbReference>
<reference evidence="1 2" key="1">
    <citation type="submission" date="2012-08" db="EMBL/GenBank/DDBJ databases">
        <title>Whole genome shotgun sequence of Gordonia namibiensis NBRC 108229.</title>
        <authorList>
            <person name="Isaki-Nakamura S."/>
            <person name="Hosoyama A."/>
            <person name="Tsuchikane K."/>
            <person name="Katsumata H."/>
            <person name="Baba S."/>
            <person name="Yamazaki S."/>
            <person name="Fujita N."/>
        </authorList>
    </citation>
    <scope>NUCLEOTIDE SEQUENCE [LARGE SCALE GENOMIC DNA]</scope>
    <source>
        <strain evidence="1 2">NBRC 108229</strain>
    </source>
</reference>
<accession>K6X818</accession>
<evidence type="ECO:0000313" key="2">
    <source>
        <dbReference type="Proteomes" id="UP000035058"/>
    </source>
</evidence>
<protein>
    <submittedName>
        <fullName evidence="1">Uncharacterized protein</fullName>
    </submittedName>
</protein>
<comment type="caution">
    <text evidence="1">The sequence shown here is derived from an EMBL/GenBank/DDBJ whole genome shotgun (WGS) entry which is preliminary data.</text>
</comment>